<proteinExistence type="predicted"/>
<dbReference type="AlphaFoldDB" id="A0A4P2VII0"/>
<evidence type="ECO:0000256" key="1">
    <source>
        <dbReference type="SAM" id="Phobius"/>
    </source>
</evidence>
<name>A0A4P2VII0_FLUSA</name>
<dbReference type="EMBL" id="AP019368">
    <property type="protein sequence ID" value="BBH52933.1"/>
    <property type="molecule type" value="Genomic_DNA"/>
</dbReference>
<evidence type="ECO:0000313" key="3">
    <source>
        <dbReference type="Proteomes" id="UP000291236"/>
    </source>
</evidence>
<reference evidence="2 3" key="1">
    <citation type="submission" date="2018-12" db="EMBL/GenBank/DDBJ databases">
        <title>Rubrispira sanarue gen. nov., sp., nov., a member of the order Silvanigrellales, isolated from a brackish lake in Hamamatsu Japan.</title>
        <authorList>
            <person name="Maejima Y."/>
            <person name="Iino T."/>
            <person name="Muraguchi Y."/>
            <person name="Fukuda K."/>
            <person name="Nojiri H."/>
            <person name="Ohkuma M."/>
            <person name="Moriuchi R."/>
            <person name="Dohra H."/>
            <person name="Kimbara K."/>
            <person name="Shintani M."/>
        </authorList>
    </citation>
    <scope>NUCLEOTIDE SEQUENCE [LARGE SCALE GENOMIC DNA]</scope>
    <source>
        <strain evidence="2 3">RF1110005</strain>
    </source>
</reference>
<organism evidence="2 3">
    <name type="scientific">Fluviispira sanaruensis</name>
    <dbReference type="NCBI Taxonomy" id="2493639"/>
    <lineage>
        <taxon>Bacteria</taxon>
        <taxon>Pseudomonadati</taxon>
        <taxon>Bdellovibrionota</taxon>
        <taxon>Oligoflexia</taxon>
        <taxon>Silvanigrellales</taxon>
        <taxon>Silvanigrellaceae</taxon>
        <taxon>Fluviispira</taxon>
    </lineage>
</organism>
<dbReference type="SUPFAM" id="SSF52317">
    <property type="entry name" value="Class I glutamine amidotransferase-like"/>
    <property type="match status" value="1"/>
</dbReference>
<dbReference type="KEGG" id="sbf:JCM31447_13760"/>
<evidence type="ECO:0000313" key="2">
    <source>
        <dbReference type="EMBL" id="BBH52933.1"/>
    </source>
</evidence>
<keyword evidence="1" id="KW-1133">Transmembrane helix</keyword>
<protein>
    <submittedName>
        <fullName evidence="2">Uncharacterized protein</fullName>
    </submittedName>
</protein>
<dbReference type="Proteomes" id="UP000291236">
    <property type="component" value="Chromosome"/>
</dbReference>
<sequence length="674" mass="76547">MKKITIYGIRFLIILFLFIPLLFPFIDKRESNISLMHLQVVHPADLNLKYEDKTKLKNMITSFFSNDIDIHFNSFGKKSNTPVQDFEDLLQQIDKLRGQIVVLASAHLYGENALKFNSTLKETSAFKEKRLFYIPLEKIIPAETNIEDEYLLISDIFIPKISFLGEESIATVSLIGKANANKKIKIEITLHTGNSFLNSKTVELTVPENNLIRQSFDVPINFAKTGTQVITADINSSLAHPPLNTASTSVQVVYSKTTLLHIAVGPDWSLRTLRQKLKFWPNLDLLSYYILREINSDQSIPSSQLSLIEFPADKLFGSELQNFHGIIAQNFLFDTYLGEKESENLVKYVYNGGRLFIQAGPLTFLSESQSIKSLFPCENEPKWDMEKTYHWSANDSDFINNSNFSRSLDNIVSHATAIDCKPKKEAVILAKTKEGNHPILLAMPVQKGIVLSFLAGDWLNGYVQEKLIKSNENTIRMRNADSSETIFNWLIEFLQRRQDSGIRAPDILGPRLYAEEKSIDIRSRGGIQLGKSIYLITNANKNLSGSTLSLQKLNKEIVEFSSPISSIVHLQKGNNLSSTVVEMALGQEKSDKSILKFGNWPIFPQTAKLMEKYDNPFLFENVATFTQKEEILKEKTAVIEKVPLLNAFPWLLALALSLLCFEQFLTRILWREEI</sequence>
<gene>
    <name evidence="2" type="ORF">JCM31447_13760</name>
</gene>
<keyword evidence="1" id="KW-0472">Membrane</keyword>
<dbReference type="RefSeq" id="WP_130607835.1">
    <property type="nucleotide sequence ID" value="NZ_AP019368.1"/>
</dbReference>
<dbReference type="Gene3D" id="3.40.50.880">
    <property type="match status" value="1"/>
</dbReference>
<dbReference type="OrthoDB" id="9769144at2"/>
<keyword evidence="1" id="KW-0812">Transmembrane</keyword>
<feature type="transmembrane region" description="Helical" evidence="1">
    <location>
        <begin position="7"/>
        <end position="26"/>
    </location>
</feature>
<keyword evidence="3" id="KW-1185">Reference proteome</keyword>
<dbReference type="InterPro" id="IPR029062">
    <property type="entry name" value="Class_I_gatase-like"/>
</dbReference>
<accession>A0A4P2VII0</accession>